<proteinExistence type="predicted"/>
<feature type="region of interest" description="Disordered" evidence="2">
    <location>
        <begin position="446"/>
        <end position="521"/>
    </location>
</feature>
<dbReference type="InterPro" id="IPR012677">
    <property type="entry name" value="Nucleotide-bd_a/b_plait_sf"/>
</dbReference>
<dbReference type="Gene3D" id="1.10.287.110">
    <property type="entry name" value="DnaJ domain"/>
    <property type="match status" value="1"/>
</dbReference>
<feature type="compositionally biased region" description="Low complexity" evidence="2">
    <location>
        <begin position="299"/>
        <end position="309"/>
    </location>
</feature>
<dbReference type="InterPro" id="IPR001623">
    <property type="entry name" value="DnaJ_domain"/>
</dbReference>
<evidence type="ECO:0000256" key="1">
    <source>
        <dbReference type="PROSITE-ProRule" id="PRU00047"/>
    </source>
</evidence>
<dbReference type="GO" id="GO:0008270">
    <property type="term" value="F:zinc ion binding"/>
    <property type="evidence" value="ECO:0007669"/>
    <property type="project" value="UniProtKB-KW"/>
</dbReference>
<accession>A0AAD9SRP1</accession>
<feature type="compositionally biased region" description="Basic and acidic residues" evidence="2">
    <location>
        <begin position="419"/>
        <end position="434"/>
    </location>
</feature>
<dbReference type="InterPro" id="IPR036869">
    <property type="entry name" value="J_dom_sf"/>
</dbReference>
<evidence type="ECO:0000313" key="6">
    <source>
        <dbReference type="Proteomes" id="UP001265746"/>
    </source>
</evidence>
<dbReference type="SUPFAM" id="SSF54928">
    <property type="entry name" value="RNA-binding domain, RBD"/>
    <property type="match status" value="1"/>
</dbReference>
<feature type="compositionally biased region" description="Basic and acidic residues" evidence="2">
    <location>
        <begin position="367"/>
        <end position="377"/>
    </location>
</feature>
<name>A0AAD9SRP1_PHOAM</name>
<dbReference type="CDD" id="cd00590">
    <property type="entry name" value="RRM_SF"/>
    <property type="match status" value="1"/>
</dbReference>
<dbReference type="GO" id="GO:0005737">
    <property type="term" value="C:cytoplasm"/>
    <property type="evidence" value="ECO:0007669"/>
    <property type="project" value="TreeGrafter"/>
</dbReference>
<dbReference type="SUPFAM" id="SSF46565">
    <property type="entry name" value="Chaperone J-domain"/>
    <property type="match status" value="1"/>
</dbReference>
<dbReference type="InterPro" id="IPR018253">
    <property type="entry name" value="DnaJ_domain_CS"/>
</dbReference>
<dbReference type="PANTHER" id="PTHR44029">
    <property type="entry name" value="DNAJ HOMOLOG SUBFAMILY C MEMBER 21"/>
    <property type="match status" value="1"/>
</dbReference>
<evidence type="ECO:0000256" key="2">
    <source>
        <dbReference type="SAM" id="MobiDB-lite"/>
    </source>
</evidence>
<evidence type="ECO:0000259" key="4">
    <source>
        <dbReference type="PROSITE" id="PS50158"/>
    </source>
</evidence>
<protein>
    <recommendedName>
        <fullName evidence="7">J domain-containing protein</fullName>
    </recommendedName>
</protein>
<dbReference type="CDD" id="cd06257">
    <property type="entry name" value="DnaJ"/>
    <property type="match status" value="1"/>
</dbReference>
<gene>
    <name evidence="5" type="ORF">N8I77_001999</name>
</gene>
<feature type="compositionally biased region" description="Polar residues" evidence="2">
    <location>
        <begin position="310"/>
        <end position="323"/>
    </location>
</feature>
<dbReference type="PROSITE" id="PS50158">
    <property type="entry name" value="ZF_CCHC"/>
    <property type="match status" value="1"/>
</dbReference>
<reference evidence="5" key="1">
    <citation type="submission" date="2023-06" db="EMBL/GenBank/DDBJ databases">
        <authorList>
            <person name="Noh H."/>
        </authorList>
    </citation>
    <scope>NUCLEOTIDE SEQUENCE</scope>
    <source>
        <strain evidence="5">DUCC20226</strain>
    </source>
</reference>
<dbReference type="Proteomes" id="UP001265746">
    <property type="component" value="Unassembled WGS sequence"/>
</dbReference>
<dbReference type="PANTHER" id="PTHR44029:SF1">
    <property type="entry name" value="DNAJ HOMOLOG SUBFAMILY C MEMBER 21"/>
    <property type="match status" value="1"/>
</dbReference>
<feature type="region of interest" description="Disordered" evidence="2">
    <location>
        <begin position="108"/>
        <end position="165"/>
    </location>
</feature>
<keyword evidence="1" id="KW-0479">Metal-binding</keyword>
<dbReference type="SMART" id="SM00271">
    <property type="entry name" value="DnaJ"/>
    <property type="match status" value="1"/>
</dbReference>
<feature type="compositionally biased region" description="Polar residues" evidence="2">
    <location>
        <begin position="492"/>
        <end position="502"/>
    </location>
</feature>
<feature type="compositionally biased region" description="Basic residues" evidence="2">
    <location>
        <begin position="407"/>
        <end position="418"/>
    </location>
</feature>
<sequence>MPPPPLFDYYAELQVEQTASPAEITSAYRRLARIHHPDKNPDNQEEATTIFQRLQLAHETLSDPAKRARYDNPPQPSIFHQDGNDYWEGDEDDVFVFRFPFVFFFSSRSSPRRGSSQGKTAYEDAKSANERRARESKLREEARELREREQRLRREAEEARRKQAEVSKALARRRLQDVEREKQEKLWKDNGAVSNDERLRTCLHSDLCDKVQHTKKFKCTACSARRGMTAFECPCCSALLCQLCLTKSSDRRKKLEIQEQMEASGVPQAQSEKPTVDKPNASKSTAGNTSTKKLKTKKGATASSTKQASNESISGKSGNTNKASVDRHSDYYSETDEDKAAPPSGGKFASNNPYEILAGNEEVTTPKPEKSGLDARTPDSSTAPLSPAHPDGVNNASEKPTSAKAVQSKKRKNKKVANKKSEKENVNPADKDKCATDVIAAVKTETANAASNTQQMTTDPSLRDSSSQNLSTVGMSNKTTKDATVKPEDSTSRTGPTRQQDPSGRVRGPTPGTTSGYIRCSNHRATMSMLRQAMEKFGAVRSLRFINKKSGTAHVDFATHDGLCGAMAASPVRVSEQITVRVVELKSCGFCGKTGHVAEKCSDANRKSQS</sequence>
<feature type="domain" description="J" evidence="3">
    <location>
        <begin position="8"/>
        <end position="74"/>
    </location>
</feature>
<keyword evidence="1" id="KW-0863">Zinc-finger</keyword>
<dbReference type="Gene3D" id="3.30.70.330">
    <property type="match status" value="1"/>
</dbReference>
<evidence type="ECO:0000259" key="3">
    <source>
        <dbReference type="PROSITE" id="PS50076"/>
    </source>
</evidence>
<evidence type="ECO:0008006" key="7">
    <source>
        <dbReference type="Google" id="ProtNLM"/>
    </source>
</evidence>
<organism evidence="5 6">
    <name type="scientific">Phomopsis amygdali</name>
    <name type="common">Fusicoccum amygdali</name>
    <dbReference type="NCBI Taxonomy" id="1214568"/>
    <lineage>
        <taxon>Eukaryota</taxon>
        <taxon>Fungi</taxon>
        <taxon>Dikarya</taxon>
        <taxon>Ascomycota</taxon>
        <taxon>Pezizomycotina</taxon>
        <taxon>Sordariomycetes</taxon>
        <taxon>Sordariomycetidae</taxon>
        <taxon>Diaporthales</taxon>
        <taxon>Diaporthaceae</taxon>
        <taxon>Diaporthe</taxon>
    </lineage>
</organism>
<dbReference type="AlphaFoldDB" id="A0AAD9SRP1"/>
<keyword evidence="1" id="KW-0862">Zinc</keyword>
<keyword evidence="6" id="KW-1185">Reference proteome</keyword>
<dbReference type="PROSITE" id="PS50076">
    <property type="entry name" value="DNAJ_2"/>
    <property type="match status" value="1"/>
</dbReference>
<dbReference type="EMBL" id="JAUJFL010000001">
    <property type="protein sequence ID" value="KAK2615231.1"/>
    <property type="molecule type" value="Genomic_DNA"/>
</dbReference>
<dbReference type="GO" id="GO:0003676">
    <property type="term" value="F:nucleic acid binding"/>
    <property type="evidence" value="ECO:0007669"/>
    <property type="project" value="InterPro"/>
</dbReference>
<dbReference type="InterPro" id="IPR001878">
    <property type="entry name" value="Znf_CCHC"/>
</dbReference>
<feature type="compositionally biased region" description="Basic and acidic residues" evidence="2">
    <location>
        <begin position="121"/>
        <end position="165"/>
    </location>
</feature>
<dbReference type="PROSITE" id="PS00636">
    <property type="entry name" value="DNAJ_1"/>
    <property type="match status" value="1"/>
</dbReference>
<dbReference type="InterPro" id="IPR035979">
    <property type="entry name" value="RBD_domain_sf"/>
</dbReference>
<feature type="compositionally biased region" description="Polar residues" evidence="2">
    <location>
        <begin position="446"/>
        <end position="478"/>
    </location>
</feature>
<comment type="caution">
    <text evidence="5">The sequence shown here is derived from an EMBL/GenBank/DDBJ whole genome shotgun (WGS) entry which is preliminary data.</text>
</comment>
<dbReference type="PRINTS" id="PR00625">
    <property type="entry name" value="JDOMAIN"/>
</dbReference>
<feature type="compositionally biased region" description="Basic and acidic residues" evidence="2">
    <location>
        <begin position="479"/>
        <end position="491"/>
    </location>
</feature>
<evidence type="ECO:0000313" key="5">
    <source>
        <dbReference type="EMBL" id="KAK2615231.1"/>
    </source>
</evidence>
<dbReference type="Pfam" id="PF00226">
    <property type="entry name" value="DnaJ"/>
    <property type="match status" value="1"/>
</dbReference>
<feature type="domain" description="CCHC-type" evidence="4">
    <location>
        <begin position="588"/>
        <end position="601"/>
    </location>
</feature>
<dbReference type="InterPro" id="IPR051964">
    <property type="entry name" value="Chaperone_stress_response"/>
</dbReference>
<feature type="region of interest" description="Disordered" evidence="2">
    <location>
        <begin position="261"/>
        <end position="434"/>
    </location>
</feature>